<dbReference type="RefSeq" id="WP_121202375.1">
    <property type="nucleotide sequence ID" value="NZ_RBZP01000001.1"/>
</dbReference>
<dbReference type="AlphaFoldDB" id="A0A495ABL3"/>
<feature type="domain" description="Rhodanese" evidence="1">
    <location>
        <begin position="39"/>
        <end position="119"/>
    </location>
</feature>
<evidence type="ECO:0000259" key="1">
    <source>
        <dbReference type="PROSITE" id="PS50206"/>
    </source>
</evidence>
<dbReference type="InterPro" id="IPR001763">
    <property type="entry name" value="Rhodanese-like_dom"/>
</dbReference>
<dbReference type="Gene3D" id="3.40.250.10">
    <property type="entry name" value="Rhodanese-like domain"/>
    <property type="match status" value="1"/>
</dbReference>
<comment type="caution">
    <text evidence="2">The sequence shown here is derived from an EMBL/GenBank/DDBJ whole genome shotgun (WGS) entry which is preliminary data.</text>
</comment>
<protein>
    <submittedName>
        <fullName evidence="2">Rhodanese-like domain-containing protein</fullName>
    </submittedName>
</protein>
<organism evidence="2 3">
    <name type="scientific">Oceanobacillus halophilus</name>
    <dbReference type="NCBI Taxonomy" id="930130"/>
    <lineage>
        <taxon>Bacteria</taxon>
        <taxon>Bacillati</taxon>
        <taxon>Bacillota</taxon>
        <taxon>Bacilli</taxon>
        <taxon>Bacillales</taxon>
        <taxon>Bacillaceae</taxon>
        <taxon>Oceanobacillus</taxon>
    </lineage>
</organism>
<dbReference type="PROSITE" id="PS50206">
    <property type="entry name" value="RHODANESE_3"/>
    <property type="match status" value="1"/>
</dbReference>
<accession>A0A495ABL3</accession>
<dbReference type="SUPFAM" id="SSF52821">
    <property type="entry name" value="Rhodanese/Cell cycle control phosphatase"/>
    <property type="match status" value="1"/>
</dbReference>
<dbReference type="PANTHER" id="PTHR43031:SF17">
    <property type="entry name" value="SULFURTRANSFERASE YTWF-RELATED"/>
    <property type="match status" value="1"/>
</dbReference>
<proteinExistence type="predicted"/>
<dbReference type="InterPro" id="IPR050229">
    <property type="entry name" value="GlpE_sulfurtransferase"/>
</dbReference>
<sequence length="119" mass="13562">MDIIQWIFIIIIAVFLIQRFMPVKGITNITTEQAKNKFKDKDVQFIDVRTPGEYKANHRKPFKNIPLNQLPKRISELNENKEVVVICQSGMRSAKAAKLLKKSGFTNVSNVKGGMSAWV</sequence>
<dbReference type="EMBL" id="RBZP01000001">
    <property type="protein sequence ID" value="RKQ37292.1"/>
    <property type="molecule type" value="Genomic_DNA"/>
</dbReference>
<dbReference type="PANTHER" id="PTHR43031">
    <property type="entry name" value="FAD-DEPENDENT OXIDOREDUCTASE"/>
    <property type="match status" value="1"/>
</dbReference>
<dbReference type="OrthoDB" id="9800872at2"/>
<reference evidence="2 3" key="1">
    <citation type="journal article" date="2016" name="Int. J. Syst. Evol. Microbiol.">
        <title>Oceanobacillus halophilus sp. nov., a novel moderately halophilic bacterium from a hypersaline lake.</title>
        <authorList>
            <person name="Amoozegar M.A."/>
            <person name="Bagheri M."/>
            <person name="Makhdoumi A."/>
            <person name="Nikou M.M."/>
            <person name="Fazeli S.A.S."/>
            <person name="Schumann P."/>
            <person name="Sproer C."/>
            <person name="Sanchez-Porro C."/>
            <person name="Ventosa A."/>
        </authorList>
    </citation>
    <scope>NUCLEOTIDE SEQUENCE [LARGE SCALE GENOMIC DNA]</scope>
    <source>
        <strain evidence="2 3">DSM 23996</strain>
    </source>
</reference>
<name>A0A495ABL3_9BACI</name>
<dbReference type="SMART" id="SM00450">
    <property type="entry name" value="RHOD"/>
    <property type="match status" value="1"/>
</dbReference>
<gene>
    <name evidence="2" type="ORF">D8M06_00365</name>
</gene>
<dbReference type="Pfam" id="PF00581">
    <property type="entry name" value="Rhodanese"/>
    <property type="match status" value="1"/>
</dbReference>
<keyword evidence="3" id="KW-1185">Reference proteome</keyword>
<evidence type="ECO:0000313" key="3">
    <source>
        <dbReference type="Proteomes" id="UP000269301"/>
    </source>
</evidence>
<dbReference type="InterPro" id="IPR036873">
    <property type="entry name" value="Rhodanese-like_dom_sf"/>
</dbReference>
<dbReference type="Proteomes" id="UP000269301">
    <property type="component" value="Unassembled WGS sequence"/>
</dbReference>
<evidence type="ECO:0000313" key="2">
    <source>
        <dbReference type="EMBL" id="RKQ37292.1"/>
    </source>
</evidence>
<dbReference type="CDD" id="cd00158">
    <property type="entry name" value="RHOD"/>
    <property type="match status" value="1"/>
</dbReference>